<dbReference type="EMBL" id="JANIIK010000040">
    <property type="protein sequence ID" value="KAJ3607995.1"/>
    <property type="molecule type" value="Genomic_DNA"/>
</dbReference>
<feature type="coiled-coil region" evidence="2">
    <location>
        <begin position="130"/>
        <end position="195"/>
    </location>
</feature>
<feature type="coiled-coil region" evidence="2">
    <location>
        <begin position="247"/>
        <end position="422"/>
    </location>
</feature>
<evidence type="ECO:0000256" key="1">
    <source>
        <dbReference type="ARBA" id="ARBA00023054"/>
    </source>
</evidence>
<name>A0A9Q0EIK6_9TELE</name>
<dbReference type="Proteomes" id="UP001148018">
    <property type="component" value="Unassembled WGS sequence"/>
</dbReference>
<organism evidence="4 5">
    <name type="scientific">Muraenolepis orangiensis</name>
    <name type="common">Patagonian moray cod</name>
    <dbReference type="NCBI Taxonomy" id="630683"/>
    <lineage>
        <taxon>Eukaryota</taxon>
        <taxon>Metazoa</taxon>
        <taxon>Chordata</taxon>
        <taxon>Craniata</taxon>
        <taxon>Vertebrata</taxon>
        <taxon>Euteleostomi</taxon>
        <taxon>Actinopterygii</taxon>
        <taxon>Neopterygii</taxon>
        <taxon>Teleostei</taxon>
        <taxon>Neoteleostei</taxon>
        <taxon>Acanthomorphata</taxon>
        <taxon>Zeiogadaria</taxon>
        <taxon>Gadariae</taxon>
        <taxon>Gadiformes</taxon>
        <taxon>Muraenolepidoidei</taxon>
        <taxon>Muraenolepididae</taxon>
        <taxon>Muraenolepis</taxon>
    </lineage>
</organism>
<keyword evidence="5" id="KW-1185">Reference proteome</keyword>
<dbReference type="OrthoDB" id="10015001at2759"/>
<accession>A0A9Q0EIK6</accession>
<dbReference type="Gene3D" id="6.20.250.40">
    <property type="match status" value="1"/>
</dbReference>
<dbReference type="AlphaFoldDB" id="A0A9Q0EIK6"/>
<dbReference type="Gene3D" id="2.60.40.2840">
    <property type="match status" value="1"/>
</dbReference>
<sequence length="608" mass="70798">MASPSTFSQVTFIDIPKTYIGSAPVTCHYTLAVGFQPTTRDWIGLFKVGWSTTKDYYNFVWVDLPVDLVEKEPARKLSLFCDYYLPKDVSDFYQFCYVDRAGHVKGASTPFSFRPPAENTEDSLITALLVVTTQDEMDERAQEREELKEALERLRLGSRSVERALGEKEQEVDCLKELNKERDRKELELLEELNQARKHNDSMVLLLKDKGLEADQLMEEILIQAKNHLEQHNARETETPETNTASEAEIQEKYDQAVVQINQLKAELAQQRERNTKSEEMAKLKLKVRGKEKEEEEEKLIKLRDSIQLLRVDLKCSERDKERLSAELDQLKLQLLDKEQLRRENQELTKSLSQQEARHNHPHLDYEAQCNTLMGQLENARTQLANERKESNDNRSYMEKQLLDAKEQLHEAAMENDRIQQKSIQLKSRLVESHEIIAEKDAEITEINGIIELRENRLKIHNQEREQLVQENQSRLAKSHEVILGKDAAIAELHGIIELRENRLKIQNQEKEELVQEYQRVRINVEDLHRELEDLQAAGCPSPQDTGRDPNTQEKRMVCPICQVRLPGVTQEELLQHEQSHRLCPFCSLNCDSMEQAQYEEHVYGHQE</sequence>
<proteinExistence type="predicted"/>
<evidence type="ECO:0000313" key="4">
    <source>
        <dbReference type="EMBL" id="KAJ3607995.1"/>
    </source>
</evidence>
<reference evidence="4" key="1">
    <citation type="submission" date="2022-07" db="EMBL/GenBank/DDBJ databases">
        <title>Chromosome-level genome of Muraenolepis orangiensis.</title>
        <authorList>
            <person name="Kim J."/>
        </authorList>
    </citation>
    <scope>NUCLEOTIDE SEQUENCE</scope>
    <source>
        <strain evidence="4">KU_S4_2022</strain>
        <tissue evidence="4">Muscle</tissue>
    </source>
</reference>
<keyword evidence="1 2" id="KW-0175">Coiled coil</keyword>
<dbReference type="Pfam" id="PF17751">
    <property type="entry name" value="SKICH"/>
    <property type="match status" value="1"/>
</dbReference>
<dbReference type="PANTHER" id="PTHR31915:SF10">
    <property type="entry name" value="CALCIUM-BINDING AND COILED-COIL DOMAIN 2"/>
    <property type="match status" value="1"/>
</dbReference>
<comment type="caution">
    <text evidence="4">The sequence shown here is derived from an EMBL/GenBank/DDBJ whole genome shotgun (WGS) entry which is preliminary data.</text>
</comment>
<evidence type="ECO:0000313" key="5">
    <source>
        <dbReference type="Proteomes" id="UP001148018"/>
    </source>
</evidence>
<dbReference type="InterPro" id="IPR041611">
    <property type="entry name" value="SKICH"/>
</dbReference>
<protein>
    <recommendedName>
        <fullName evidence="3">SKICH domain-containing protein</fullName>
    </recommendedName>
</protein>
<feature type="domain" description="SKICH" evidence="3">
    <location>
        <begin position="10"/>
        <end position="113"/>
    </location>
</feature>
<evidence type="ECO:0000256" key="2">
    <source>
        <dbReference type="SAM" id="Coils"/>
    </source>
</evidence>
<dbReference type="InterPro" id="IPR051002">
    <property type="entry name" value="UBA_autophagy_assoc_protein"/>
</dbReference>
<evidence type="ECO:0000259" key="3">
    <source>
        <dbReference type="Pfam" id="PF17751"/>
    </source>
</evidence>
<gene>
    <name evidence="4" type="ORF">NHX12_025046</name>
</gene>
<dbReference type="PANTHER" id="PTHR31915">
    <property type="entry name" value="SKICH DOMAIN-CONTAINING PROTEIN"/>
    <property type="match status" value="1"/>
</dbReference>
<feature type="coiled-coil region" evidence="2">
    <location>
        <begin position="497"/>
        <end position="538"/>
    </location>
</feature>